<feature type="non-terminal residue" evidence="2">
    <location>
        <position position="51"/>
    </location>
</feature>
<evidence type="ECO:0000313" key="3">
    <source>
        <dbReference type="Proteomes" id="UP000249417"/>
    </source>
</evidence>
<feature type="signal peptide" evidence="1">
    <location>
        <begin position="1"/>
        <end position="23"/>
    </location>
</feature>
<comment type="caution">
    <text evidence="2">The sequence shown here is derived from an EMBL/GenBank/DDBJ whole genome shotgun (WGS) entry which is preliminary data.</text>
</comment>
<organism evidence="2 3">
    <name type="scientific">Micavibrio aeruginosavorus</name>
    <dbReference type="NCBI Taxonomy" id="349221"/>
    <lineage>
        <taxon>Bacteria</taxon>
        <taxon>Pseudomonadati</taxon>
        <taxon>Bdellovibrionota</taxon>
        <taxon>Bdellovibrionia</taxon>
        <taxon>Bdellovibrionales</taxon>
        <taxon>Pseudobdellovibrionaceae</taxon>
        <taxon>Micavibrio</taxon>
    </lineage>
</organism>
<accession>A0A2W5MXL9</accession>
<proteinExistence type="predicted"/>
<protein>
    <submittedName>
        <fullName evidence="2">Arylesterase</fullName>
    </submittedName>
</protein>
<evidence type="ECO:0000256" key="1">
    <source>
        <dbReference type="SAM" id="SignalP"/>
    </source>
</evidence>
<keyword evidence="1" id="KW-0732">Signal</keyword>
<evidence type="ECO:0000313" key="2">
    <source>
        <dbReference type="EMBL" id="PZQ43415.1"/>
    </source>
</evidence>
<sequence length="51" mass="5490">MIRGRLFFKSLFLAMILPAVAMAQEPMRIVALGDSLTAGYGLPKGEDFGST</sequence>
<dbReference type="AlphaFoldDB" id="A0A2W5MXL9"/>
<reference evidence="2 3" key="1">
    <citation type="submission" date="2017-08" db="EMBL/GenBank/DDBJ databases">
        <title>Infants hospitalized years apart are colonized by the same room-sourced microbial strains.</title>
        <authorList>
            <person name="Brooks B."/>
            <person name="Olm M.R."/>
            <person name="Firek B.A."/>
            <person name="Baker R."/>
            <person name="Thomas B.C."/>
            <person name="Morowitz M.J."/>
            <person name="Banfield J.F."/>
        </authorList>
    </citation>
    <scope>NUCLEOTIDE SEQUENCE [LARGE SCALE GENOMIC DNA]</scope>
    <source>
        <strain evidence="2">S2_005_002_R2_29</strain>
    </source>
</reference>
<dbReference type="SUPFAM" id="SSF52266">
    <property type="entry name" value="SGNH hydrolase"/>
    <property type="match status" value="1"/>
</dbReference>
<gene>
    <name evidence="2" type="ORF">DI551_12210</name>
</gene>
<dbReference type="EMBL" id="QFQB01000157">
    <property type="protein sequence ID" value="PZQ43415.1"/>
    <property type="molecule type" value="Genomic_DNA"/>
</dbReference>
<feature type="chain" id="PRO_5016121920" evidence="1">
    <location>
        <begin position="24"/>
        <end position="51"/>
    </location>
</feature>
<dbReference type="Proteomes" id="UP000249417">
    <property type="component" value="Unassembled WGS sequence"/>
</dbReference>
<name>A0A2W5MXL9_9BACT</name>